<protein>
    <submittedName>
        <fullName evidence="11">TonB-system energizer ExbB</fullName>
    </submittedName>
</protein>
<comment type="subcellular location">
    <subcellularLocation>
        <location evidence="1">Cell inner membrane</location>
        <topology evidence="1">Multi-pass membrane protein</topology>
    </subcellularLocation>
    <subcellularLocation>
        <location evidence="8">Membrane</location>
        <topology evidence="8">Multi-pass membrane protein</topology>
    </subcellularLocation>
</comment>
<sequence>MKAAFGFLWKNKGKDVIDTIKLYMEYSIMGVLAFMSFLTLWFTLERYFFLSKVKIEEFKKKGELENTLTNNLTTISTIASNAPYIGLFGTVCGIMITFYKISESSNFDTSSVMLGLALALKATAFGILVAIFATIVYNGLARKVEVLMTKWEDLNEN</sequence>
<evidence type="ECO:0000256" key="9">
    <source>
        <dbReference type="SAM" id="Phobius"/>
    </source>
</evidence>
<evidence type="ECO:0000313" key="12">
    <source>
        <dbReference type="Proteomes" id="UP000290191"/>
    </source>
</evidence>
<dbReference type="InterPro" id="IPR050790">
    <property type="entry name" value="ExbB/TolQ_transport"/>
</dbReference>
<keyword evidence="7 9" id="KW-0472">Membrane</keyword>
<name>A0A4Q0XYE6_9BACT</name>
<feature type="transmembrane region" description="Helical" evidence="9">
    <location>
        <begin position="113"/>
        <end position="140"/>
    </location>
</feature>
<keyword evidence="3" id="KW-1003">Cell membrane</keyword>
<dbReference type="NCBIfam" id="TIGR02805">
    <property type="entry name" value="exbB2"/>
    <property type="match status" value="1"/>
</dbReference>
<evidence type="ECO:0000256" key="1">
    <source>
        <dbReference type="ARBA" id="ARBA00004429"/>
    </source>
</evidence>
<keyword evidence="6 9" id="KW-1133">Transmembrane helix</keyword>
<dbReference type="STRING" id="877500.GCA_000935065_02040"/>
<evidence type="ECO:0000313" key="11">
    <source>
        <dbReference type="EMBL" id="RXJ62667.1"/>
    </source>
</evidence>
<keyword evidence="12" id="KW-1185">Reference proteome</keyword>
<keyword evidence="5 8" id="KW-0653">Protein transport</keyword>
<evidence type="ECO:0000256" key="4">
    <source>
        <dbReference type="ARBA" id="ARBA00022692"/>
    </source>
</evidence>
<dbReference type="EMBL" id="PDKO01000007">
    <property type="protein sequence ID" value="RXJ62667.1"/>
    <property type="molecule type" value="Genomic_DNA"/>
</dbReference>
<dbReference type="GO" id="GO:0005886">
    <property type="term" value="C:plasma membrane"/>
    <property type="evidence" value="ECO:0007669"/>
    <property type="project" value="UniProtKB-SubCell"/>
</dbReference>
<accession>A0A4Q0XYE6</accession>
<evidence type="ECO:0000256" key="7">
    <source>
        <dbReference type="ARBA" id="ARBA00023136"/>
    </source>
</evidence>
<dbReference type="PANTHER" id="PTHR30625:SF15">
    <property type="entry name" value="BIOPOLYMER TRANSPORT PROTEIN EXBB"/>
    <property type="match status" value="1"/>
</dbReference>
<comment type="caution">
    <text evidence="11">The sequence shown here is derived from an EMBL/GenBank/DDBJ whole genome shotgun (WGS) entry which is preliminary data.</text>
</comment>
<dbReference type="InterPro" id="IPR014172">
    <property type="entry name" value="TonB_ExbB_2"/>
</dbReference>
<dbReference type="Pfam" id="PF01618">
    <property type="entry name" value="MotA_ExbB"/>
    <property type="match status" value="1"/>
</dbReference>
<keyword evidence="4 9" id="KW-0812">Transmembrane</keyword>
<evidence type="ECO:0000259" key="10">
    <source>
        <dbReference type="Pfam" id="PF01618"/>
    </source>
</evidence>
<dbReference type="InterPro" id="IPR002898">
    <property type="entry name" value="MotA_ExbB_proton_chnl"/>
</dbReference>
<reference evidence="11 12" key="1">
    <citation type="submission" date="2017-10" db="EMBL/GenBank/DDBJ databases">
        <title>Genomics of the genus Arcobacter.</title>
        <authorList>
            <person name="Perez-Cataluna A."/>
            <person name="Figueras M.J."/>
        </authorList>
    </citation>
    <scope>NUCLEOTIDE SEQUENCE [LARGE SCALE GENOMIC DNA]</scope>
    <source>
        <strain evidence="11 12">DSM 24636</strain>
    </source>
</reference>
<dbReference type="GO" id="GO:0055085">
    <property type="term" value="P:transmembrane transport"/>
    <property type="evidence" value="ECO:0007669"/>
    <property type="project" value="InterPro"/>
</dbReference>
<evidence type="ECO:0000256" key="5">
    <source>
        <dbReference type="ARBA" id="ARBA00022927"/>
    </source>
</evidence>
<dbReference type="AlphaFoldDB" id="A0A4Q0XYE6"/>
<organism evidence="11 12">
    <name type="scientific">Halarcobacter anaerophilus</name>
    <dbReference type="NCBI Taxonomy" id="877500"/>
    <lineage>
        <taxon>Bacteria</taxon>
        <taxon>Pseudomonadati</taxon>
        <taxon>Campylobacterota</taxon>
        <taxon>Epsilonproteobacteria</taxon>
        <taxon>Campylobacterales</taxon>
        <taxon>Arcobacteraceae</taxon>
        <taxon>Halarcobacter</taxon>
    </lineage>
</organism>
<dbReference type="OrthoDB" id="9805133at2"/>
<feature type="transmembrane region" description="Helical" evidence="9">
    <location>
        <begin position="26"/>
        <end position="44"/>
    </location>
</feature>
<dbReference type="PANTHER" id="PTHR30625">
    <property type="entry name" value="PROTEIN TOLQ"/>
    <property type="match status" value="1"/>
</dbReference>
<evidence type="ECO:0000256" key="8">
    <source>
        <dbReference type="RuleBase" id="RU004057"/>
    </source>
</evidence>
<feature type="domain" description="MotA/TolQ/ExbB proton channel" evidence="10">
    <location>
        <begin position="64"/>
        <end position="152"/>
    </location>
</feature>
<evidence type="ECO:0000256" key="6">
    <source>
        <dbReference type="ARBA" id="ARBA00022989"/>
    </source>
</evidence>
<comment type="similarity">
    <text evidence="8">Belongs to the exbB/tolQ family.</text>
</comment>
<evidence type="ECO:0000256" key="3">
    <source>
        <dbReference type="ARBA" id="ARBA00022475"/>
    </source>
</evidence>
<feature type="transmembrane region" description="Helical" evidence="9">
    <location>
        <begin position="82"/>
        <end position="101"/>
    </location>
</feature>
<dbReference type="GO" id="GO:0017038">
    <property type="term" value="P:protein import"/>
    <property type="evidence" value="ECO:0007669"/>
    <property type="project" value="TreeGrafter"/>
</dbReference>
<proteinExistence type="inferred from homology"/>
<keyword evidence="2 8" id="KW-0813">Transport</keyword>
<gene>
    <name evidence="11" type="primary">exbB</name>
    <name evidence="11" type="ORF">CRV06_09375</name>
</gene>
<evidence type="ECO:0000256" key="2">
    <source>
        <dbReference type="ARBA" id="ARBA00022448"/>
    </source>
</evidence>
<dbReference type="Proteomes" id="UP000290191">
    <property type="component" value="Unassembled WGS sequence"/>
</dbReference>